<dbReference type="EMBL" id="JALBCA010000126">
    <property type="protein sequence ID" value="KAI2382409.1"/>
    <property type="molecule type" value="Genomic_DNA"/>
</dbReference>
<protein>
    <submittedName>
        <fullName evidence="1">Uncharacterized protein</fullName>
    </submittedName>
</protein>
<gene>
    <name evidence="1" type="ORF">LOY88_006064</name>
</gene>
<reference evidence="1" key="1">
    <citation type="journal article" date="2022" name="bioRxiv">
        <title>Population genetic analysis of Ophidiomyces ophidiicola, the causative agent of snake fungal disease, indicates recent introductions to the USA.</title>
        <authorList>
            <person name="Ladner J.T."/>
            <person name="Palmer J.M."/>
            <person name="Ettinger C.L."/>
            <person name="Stajich J.E."/>
            <person name="Farrell T.M."/>
            <person name="Glorioso B.M."/>
            <person name="Lawson B."/>
            <person name="Price S.J."/>
            <person name="Stengle A.G."/>
            <person name="Grear D.A."/>
            <person name="Lorch J.M."/>
        </authorList>
    </citation>
    <scope>NUCLEOTIDE SEQUENCE</scope>
    <source>
        <strain evidence="1">NWHC 24266-5</strain>
    </source>
</reference>
<evidence type="ECO:0000313" key="1">
    <source>
        <dbReference type="EMBL" id="KAI2382409.1"/>
    </source>
</evidence>
<name>A0ACB8UR76_9EURO</name>
<organism evidence="1">
    <name type="scientific">Ophidiomyces ophidiicola</name>
    <dbReference type="NCBI Taxonomy" id="1387563"/>
    <lineage>
        <taxon>Eukaryota</taxon>
        <taxon>Fungi</taxon>
        <taxon>Dikarya</taxon>
        <taxon>Ascomycota</taxon>
        <taxon>Pezizomycotina</taxon>
        <taxon>Eurotiomycetes</taxon>
        <taxon>Eurotiomycetidae</taxon>
        <taxon>Onygenales</taxon>
        <taxon>Onygenaceae</taxon>
        <taxon>Ophidiomyces</taxon>
    </lineage>
</organism>
<proteinExistence type="predicted"/>
<sequence>MDQTTRQFPTFSPIHGSPAKLASPTALSPPTKSSTKTKYHRHHSHRLPLYRRPHDALFAPDVTWLEHPGGTDGHAYSRAVERDPRAGTPGGKHRHHLRPHRRHRSHDGRLGHRSRKRDMLASEATSSQGPGGESIVPPGTPEREESVRLPFVRFKARVSRADVEKQRENREMLEKSNAAALASVAERSISFSQRLDVAYYNLLDRLSSIGTMITSFQRLRDFTAAVDTEFTRETTKLVQDTNKHIADFDEFSPQIRKIEALESRMKNCQETALQLDKRLQVVREQIQVWDRKEIEWQNMVSRRLRILWAVMVCTLLLLAVVGLVDHLKPDLGLRRSNGGGAENSLGRGVVVVRDVPQVNNASTCRNETISGDMTKGQERPGRHLPVPDAEATCHSSKPSKVPTRETLYDDAEERIQRVLDEL</sequence>
<comment type="caution">
    <text evidence="1">The sequence shown here is derived from an EMBL/GenBank/DDBJ whole genome shotgun (WGS) entry which is preliminary data.</text>
</comment>
<accession>A0ACB8UR76</accession>